<accession>A0A8H7VFP1</accession>
<protein>
    <submittedName>
        <fullName evidence="2">Uncharacterized protein</fullName>
    </submittedName>
</protein>
<dbReference type="AlphaFoldDB" id="A0A8H7VFP1"/>
<comment type="caution">
    <text evidence="2">The sequence shown here is derived from an EMBL/GenBank/DDBJ whole genome shotgun (WGS) entry which is preliminary data.</text>
</comment>
<dbReference type="EMBL" id="JAEPRB010000323">
    <property type="protein sequence ID" value="KAG2217147.1"/>
    <property type="molecule type" value="Genomic_DNA"/>
</dbReference>
<feature type="region of interest" description="Disordered" evidence="1">
    <location>
        <begin position="148"/>
        <end position="168"/>
    </location>
</feature>
<reference evidence="2 3" key="1">
    <citation type="submission" date="2020-12" db="EMBL/GenBank/DDBJ databases">
        <title>Metabolic potential, ecology and presence of endohyphal bacteria is reflected in genomic diversity of Mucoromycotina.</title>
        <authorList>
            <person name="Muszewska A."/>
            <person name="Okrasinska A."/>
            <person name="Steczkiewicz K."/>
            <person name="Drgas O."/>
            <person name="Orlowska M."/>
            <person name="Perlinska-Lenart U."/>
            <person name="Aleksandrzak-Piekarczyk T."/>
            <person name="Szatraj K."/>
            <person name="Zielenkiewicz U."/>
            <person name="Pilsyk S."/>
            <person name="Malc E."/>
            <person name="Mieczkowski P."/>
            <person name="Kruszewska J.S."/>
            <person name="Biernat P."/>
            <person name="Pawlowska J."/>
        </authorList>
    </citation>
    <scope>NUCLEOTIDE SEQUENCE [LARGE SCALE GENOMIC DNA]</scope>
    <source>
        <strain evidence="2 3">CBS 142.35</strain>
    </source>
</reference>
<evidence type="ECO:0000313" key="2">
    <source>
        <dbReference type="EMBL" id="KAG2217147.1"/>
    </source>
</evidence>
<evidence type="ECO:0000256" key="1">
    <source>
        <dbReference type="SAM" id="MobiDB-lite"/>
    </source>
</evidence>
<evidence type="ECO:0000313" key="3">
    <source>
        <dbReference type="Proteomes" id="UP000646827"/>
    </source>
</evidence>
<dbReference type="Proteomes" id="UP000646827">
    <property type="component" value="Unassembled WGS sequence"/>
</dbReference>
<sequence>MDGNHPKGHVVQLQIVDELGYPVTTMYSSYAVELTFISDASRFKKKVIRKVKDEEIARRDSASLQRSRRLQMSVGLATSSSSSAPEVATATTALGASVASVAPGDNVSIRLVGSTSYRVTFDVGINGGNREEREEVQDEDGLMDGSGLVGGGHGGRYPPPPNTTSLWF</sequence>
<keyword evidence="3" id="KW-1185">Reference proteome</keyword>
<organism evidence="2 3">
    <name type="scientific">Circinella minor</name>
    <dbReference type="NCBI Taxonomy" id="1195481"/>
    <lineage>
        <taxon>Eukaryota</taxon>
        <taxon>Fungi</taxon>
        <taxon>Fungi incertae sedis</taxon>
        <taxon>Mucoromycota</taxon>
        <taxon>Mucoromycotina</taxon>
        <taxon>Mucoromycetes</taxon>
        <taxon>Mucorales</taxon>
        <taxon>Lichtheimiaceae</taxon>
        <taxon>Circinella</taxon>
    </lineage>
</organism>
<name>A0A8H7VFP1_9FUNG</name>
<proteinExistence type="predicted"/>
<gene>
    <name evidence="2" type="ORF">INT45_004602</name>
</gene>